<dbReference type="EMBL" id="CAIX01000005">
    <property type="protein sequence ID" value="CCI40092.1"/>
    <property type="molecule type" value="Genomic_DNA"/>
</dbReference>
<comment type="caution">
    <text evidence="2">The sequence shown here is derived from an EMBL/GenBank/DDBJ whole genome shotgun (WGS) entry which is preliminary data.</text>
</comment>
<dbReference type="Proteomes" id="UP000053237">
    <property type="component" value="Unassembled WGS sequence"/>
</dbReference>
<dbReference type="Gene3D" id="1.25.40.20">
    <property type="entry name" value="Ankyrin repeat-containing domain"/>
    <property type="match status" value="1"/>
</dbReference>
<dbReference type="OrthoDB" id="45220at2759"/>
<dbReference type="Gene3D" id="3.30.40.10">
    <property type="entry name" value="Zinc/RING finger domain, C3HC4 (zinc finger)"/>
    <property type="match status" value="1"/>
</dbReference>
<keyword evidence="3" id="KW-1185">Reference proteome</keyword>
<feature type="region of interest" description="Disordered" evidence="1">
    <location>
        <begin position="460"/>
        <end position="480"/>
    </location>
</feature>
<accession>A0A024G0B3</accession>
<protein>
    <submittedName>
        <fullName evidence="2">Uncharacterized protein</fullName>
    </submittedName>
</protein>
<dbReference type="SUPFAM" id="SSF57903">
    <property type="entry name" value="FYVE/PHD zinc finger"/>
    <property type="match status" value="1"/>
</dbReference>
<dbReference type="InParanoid" id="A0A024G0B3"/>
<dbReference type="InterPro" id="IPR036770">
    <property type="entry name" value="Ankyrin_rpt-contain_sf"/>
</dbReference>
<dbReference type="CDD" id="cd00065">
    <property type="entry name" value="FYVE_like_SF"/>
    <property type="match status" value="1"/>
</dbReference>
<organism evidence="2 3">
    <name type="scientific">Albugo candida</name>
    <dbReference type="NCBI Taxonomy" id="65357"/>
    <lineage>
        <taxon>Eukaryota</taxon>
        <taxon>Sar</taxon>
        <taxon>Stramenopiles</taxon>
        <taxon>Oomycota</taxon>
        <taxon>Peronosporomycetes</taxon>
        <taxon>Albuginales</taxon>
        <taxon>Albuginaceae</taxon>
        <taxon>Albugo</taxon>
    </lineage>
</organism>
<proteinExistence type="predicted"/>
<gene>
    <name evidence="2" type="ORF">BN9_008760</name>
</gene>
<dbReference type="AlphaFoldDB" id="A0A024G0B3"/>
<name>A0A024G0B3_9STRA</name>
<dbReference type="InterPro" id="IPR013083">
    <property type="entry name" value="Znf_RING/FYVE/PHD"/>
</dbReference>
<evidence type="ECO:0000313" key="3">
    <source>
        <dbReference type="Proteomes" id="UP000053237"/>
    </source>
</evidence>
<dbReference type="SUPFAM" id="SSF48403">
    <property type="entry name" value="Ankyrin repeat"/>
    <property type="match status" value="1"/>
</dbReference>
<reference evidence="2 3" key="1">
    <citation type="submission" date="2012-05" db="EMBL/GenBank/DDBJ databases">
        <title>Recombination and specialization in a pathogen metapopulation.</title>
        <authorList>
            <person name="Gardiner A."/>
            <person name="Kemen E."/>
            <person name="Schultz-Larsen T."/>
            <person name="MacLean D."/>
            <person name="Van Oosterhout C."/>
            <person name="Jones J.D.G."/>
        </authorList>
    </citation>
    <scope>NUCLEOTIDE SEQUENCE [LARGE SCALE GENOMIC DNA]</scope>
    <source>
        <strain evidence="2 3">Ac Nc2</strain>
    </source>
</reference>
<sequence>MQILHNSMQAKASASPQTPNFCKFEQNNTPPHSFETQFSGSTFTSEMSSNHPNTAIEERISVNKSGNAASDKYKNDDNKDGIRLAEVGDWDKLLSLLKEHPEVARQVDQHGMLPLHWACTEDHISPQILRHLLIAYPEASIIRNKAHYLPIHIAVRSDITEESLQILCQARPSALLEETTSGKTAFMLGREANLAPHLLNLLWNAEQDCADSSMTDGVDDIKRTKKSAIEQIESLRGGFPANSKLAPLSTPSGVATRVHAKTSLDVTEESSVDDVLNRITFSGPSSQPVALGDNVRPSSCQLCYRKFGLFRRRYRCSRCLTMICHKHVAGKLQVPNRNKKRVYCQQCFGKDRIESLFTHTDKSETMALIPIRRSSLGDAIGDSAKGAHHTLTSRHITSMYSVDNLSTTTTESVEISVLHHQIGLLEERNEKLITRVADQAKHYDKAMDLLAKMMTRVKQLESQVSQNPEHHSQHSRMQIM</sequence>
<evidence type="ECO:0000256" key="1">
    <source>
        <dbReference type="SAM" id="MobiDB-lite"/>
    </source>
</evidence>
<dbReference type="InterPro" id="IPR011011">
    <property type="entry name" value="Znf_FYVE_PHD"/>
</dbReference>
<dbReference type="STRING" id="65357.A0A024G0B3"/>
<evidence type="ECO:0000313" key="2">
    <source>
        <dbReference type="EMBL" id="CCI40092.1"/>
    </source>
</evidence>